<protein>
    <recommendedName>
        <fullName evidence="4">threonine-phosphate decarboxylase</fullName>
        <ecNumber evidence="4">4.1.1.81</ecNumber>
    </recommendedName>
    <alternativeName>
        <fullName evidence="8">L-threonine-O-3-phosphate decarboxylase</fullName>
    </alternativeName>
</protein>
<evidence type="ECO:0000256" key="9">
    <source>
        <dbReference type="ARBA" id="ARBA00048531"/>
    </source>
</evidence>
<dbReference type="PANTHER" id="PTHR42885">
    <property type="entry name" value="HISTIDINOL-PHOSPHATE AMINOTRANSFERASE-RELATED"/>
    <property type="match status" value="1"/>
</dbReference>
<comment type="catalytic activity">
    <reaction evidence="9">
        <text>O-phospho-L-threonine + H(+) = (R)-1-aminopropan-2-yl phosphate + CO2</text>
        <dbReference type="Rhea" id="RHEA:11492"/>
        <dbReference type="ChEBI" id="CHEBI:15378"/>
        <dbReference type="ChEBI" id="CHEBI:16526"/>
        <dbReference type="ChEBI" id="CHEBI:58563"/>
        <dbReference type="ChEBI" id="CHEBI:58675"/>
        <dbReference type="EC" id="4.1.1.81"/>
    </reaction>
</comment>
<evidence type="ECO:0000256" key="3">
    <source>
        <dbReference type="ARBA" id="ARBA00004953"/>
    </source>
</evidence>
<reference evidence="12" key="1">
    <citation type="submission" date="2017-09" db="EMBL/GenBank/DDBJ databases">
        <authorList>
            <person name="Cho G.-S."/>
            <person name="Oguntoyinbo F.A."/>
            <person name="Cnockaert M."/>
            <person name="Kabisch J."/>
            <person name="Neve H."/>
            <person name="Bockelmann W."/>
            <person name="Wenning M."/>
            <person name="Franz C.M."/>
            <person name="Vandamme P."/>
        </authorList>
    </citation>
    <scope>NUCLEOTIDE SEQUENCE [LARGE SCALE GENOMIC DNA]</scope>
    <source>
        <strain evidence="12">MBT G8648</strain>
    </source>
</reference>
<dbReference type="EMBL" id="NWUX01000007">
    <property type="protein sequence ID" value="PCF95729.1"/>
    <property type="molecule type" value="Genomic_DNA"/>
</dbReference>
<dbReference type="Proteomes" id="UP000218677">
    <property type="component" value="Unassembled WGS sequence"/>
</dbReference>
<dbReference type="NCBIfam" id="TIGR01140">
    <property type="entry name" value="L_thr_O3P_dcar"/>
    <property type="match status" value="1"/>
</dbReference>
<dbReference type="UniPathway" id="UPA00148"/>
<dbReference type="InterPro" id="IPR015424">
    <property type="entry name" value="PyrdxlP-dep_Trfase"/>
</dbReference>
<dbReference type="Pfam" id="PF00155">
    <property type="entry name" value="Aminotran_1_2"/>
    <property type="match status" value="1"/>
</dbReference>
<dbReference type="GO" id="GO:0048472">
    <property type="term" value="F:threonine-phosphate decarboxylase activity"/>
    <property type="evidence" value="ECO:0007669"/>
    <property type="project" value="UniProtKB-EC"/>
</dbReference>
<keyword evidence="12" id="KW-1185">Reference proteome</keyword>
<dbReference type="Gene3D" id="3.90.1150.10">
    <property type="entry name" value="Aspartate Aminotransferase, domain 1"/>
    <property type="match status" value="1"/>
</dbReference>
<keyword evidence="6" id="KW-0663">Pyridoxal phosphate</keyword>
<gene>
    <name evidence="11" type="ORF">CPA45_10090</name>
</gene>
<evidence type="ECO:0000313" key="12">
    <source>
        <dbReference type="Proteomes" id="UP000218677"/>
    </source>
</evidence>
<keyword evidence="7" id="KW-0456">Lyase</keyword>
<comment type="pathway">
    <text evidence="3">Cofactor biosynthesis; adenosylcobalamin biosynthesis.</text>
</comment>
<keyword evidence="5" id="KW-0169">Cobalamin biosynthesis</keyword>
<organism evidence="11 12">
    <name type="scientific">Vreelandella nigrificans</name>
    <dbReference type="NCBI Taxonomy" id="2042704"/>
    <lineage>
        <taxon>Bacteria</taxon>
        <taxon>Pseudomonadati</taxon>
        <taxon>Pseudomonadota</taxon>
        <taxon>Gammaproteobacteria</taxon>
        <taxon>Oceanospirillales</taxon>
        <taxon>Halomonadaceae</taxon>
        <taxon>Vreelandella</taxon>
    </lineage>
</organism>
<evidence type="ECO:0000256" key="5">
    <source>
        <dbReference type="ARBA" id="ARBA00022573"/>
    </source>
</evidence>
<dbReference type="InterPro" id="IPR004839">
    <property type="entry name" value="Aminotransferase_I/II_large"/>
</dbReference>
<dbReference type="InterPro" id="IPR005860">
    <property type="entry name" value="CobD"/>
</dbReference>
<comment type="caution">
    <text evidence="11">The sequence shown here is derived from an EMBL/GenBank/DDBJ whole genome shotgun (WGS) entry which is preliminary data.</text>
</comment>
<name>A0A2A4HMX6_9GAMM</name>
<dbReference type="InterPro" id="IPR015421">
    <property type="entry name" value="PyrdxlP-dep_Trfase_major"/>
</dbReference>
<dbReference type="Gene3D" id="3.40.640.10">
    <property type="entry name" value="Type I PLP-dependent aspartate aminotransferase-like (Major domain)"/>
    <property type="match status" value="1"/>
</dbReference>
<dbReference type="SUPFAM" id="SSF53383">
    <property type="entry name" value="PLP-dependent transferases"/>
    <property type="match status" value="1"/>
</dbReference>
<evidence type="ECO:0000256" key="8">
    <source>
        <dbReference type="ARBA" id="ARBA00029996"/>
    </source>
</evidence>
<evidence type="ECO:0000259" key="10">
    <source>
        <dbReference type="Pfam" id="PF00155"/>
    </source>
</evidence>
<dbReference type="GO" id="GO:0009236">
    <property type="term" value="P:cobalamin biosynthetic process"/>
    <property type="evidence" value="ECO:0007669"/>
    <property type="project" value="UniProtKB-UniPathway"/>
</dbReference>
<evidence type="ECO:0000256" key="1">
    <source>
        <dbReference type="ARBA" id="ARBA00001933"/>
    </source>
</evidence>
<proteinExistence type="predicted"/>
<accession>A0A2A4HMX6</accession>
<dbReference type="EC" id="4.1.1.81" evidence="4"/>
<feature type="domain" description="Aminotransferase class I/classII large" evidence="10">
    <location>
        <begin position="51"/>
        <end position="361"/>
    </location>
</feature>
<evidence type="ECO:0000256" key="2">
    <source>
        <dbReference type="ARBA" id="ARBA00003444"/>
    </source>
</evidence>
<comment type="cofactor">
    <cofactor evidence="1">
        <name>pyridoxal 5'-phosphate</name>
        <dbReference type="ChEBI" id="CHEBI:597326"/>
    </cofactor>
</comment>
<evidence type="ECO:0000256" key="7">
    <source>
        <dbReference type="ARBA" id="ARBA00023239"/>
    </source>
</evidence>
<dbReference type="GO" id="GO:0030170">
    <property type="term" value="F:pyridoxal phosphate binding"/>
    <property type="evidence" value="ECO:0007669"/>
    <property type="project" value="InterPro"/>
</dbReference>
<dbReference type="OrthoDB" id="9813612at2"/>
<dbReference type="PANTHER" id="PTHR42885:SF1">
    <property type="entry name" value="THREONINE-PHOSPHATE DECARBOXYLASE"/>
    <property type="match status" value="1"/>
</dbReference>
<evidence type="ECO:0000256" key="6">
    <source>
        <dbReference type="ARBA" id="ARBA00022898"/>
    </source>
</evidence>
<evidence type="ECO:0000313" key="11">
    <source>
        <dbReference type="EMBL" id="PCF95729.1"/>
    </source>
</evidence>
<evidence type="ECO:0000256" key="4">
    <source>
        <dbReference type="ARBA" id="ARBA00012285"/>
    </source>
</evidence>
<dbReference type="AlphaFoldDB" id="A0A2A4HMX6"/>
<dbReference type="RefSeq" id="WP_096651426.1">
    <property type="nucleotide sequence ID" value="NZ_NWUX01000007.1"/>
</dbReference>
<dbReference type="InterPro" id="IPR015422">
    <property type="entry name" value="PyrdxlP-dep_Trfase_small"/>
</dbReference>
<dbReference type="CDD" id="cd00609">
    <property type="entry name" value="AAT_like"/>
    <property type="match status" value="1"/>
</dbReference>
<comment type="function">
    <text evidence="2">Decarboxylates L-threonine-O-3-phosphate to yield (R)-1-amino-2-propanol O-2-phosphate, the precursor for the linkage between the nucleotide loop and the corrin ring in cobalamin.</text>
</comment>
<sequence>MSQFMWPSHGGQAEALLAHFGLPLDHRLEDFSANLNPLGPPAWVSDWLVKQLAGLERYPVPDYSNARQAIAAHHKLQPEQVLLTNGGAEAIFLAAALHAGKQAAVLTPSFGEYARACHAHRLSLTEITLPAPHFALDLEALLASLSGIDVLFLCRPNNPTATLIDFPTMESLLEHTALMGCRVVVDEAFIDMVDNPQDKASLASIVGRYPHLILLHSMTKFYTLPGLRLGYILADAATINTAATHQPPWSVNHLAAELVAPLLADEAFARRTQRWLATERPSLEQELNALGMDVVPSHACFFLIRPSTEQRRAGLTSDALFERLLRHGILVRHTHNFSGLNGEWLRIALRDEPANRRLINVLKKILNDCLC</sequence>